<dbReference type="GO" id="GO:0008171">
    <property type="term" value="F:O-methyltransferase activity"/>
    <property type="evidence" value="ECO:0007669"/>
    <property type="project" value="InterPro"/>
</dbReference>
<dbReference type="InterPro" id="IPR029063">
    <property type="entry name" value="SAM-dependent_MTases_sf"/>
</dbReference>
<dbReference type="SUPFAM" id="SSF46785">
    <property type="entry name" value="Winged helix' DNA-binding domain"/>
    <property type="match status" value="1"/>
</dbReference>
<evidence type="ECO:0000256" key="3">
    <source>
        <dbReference type="ARBA" id="ARBA00022691"/>
    </source>
</evidence>
<evidence type="ECO:0000259" key="5">
    <source>
        <dbReference type="Pfam" id="PF08100"/>
    </source>
</evidence>
<protein>
    <submittedName>
        <fullName evidence="6">Uncharacterized protein</fullName>
    </submittedName>
</protein>
<dbReference type="InParanoid" id="A0A409YE78"/>
<evidence type="ECO:0000313" key="7">
    <source>
        <dbReference type="Proteomes" id="UP000284842"/>
    </source>
</evidence>
<feature type="domain" description="O-methyltransferase dimerisation" evidence="5">
    <location>
        <begin position="86"/>
        <end position="163"/>
    </location>
</feature>
<dbReference type="PROSITE" id="PS51683">
    <property type="entry name" value="SAM_OMT_II"/>
    <property type="match status" value="1"/>
</dbReference>
<feature type="domain" description="O-methyltransferase C-terminal" evidence="4">
    <location>
        <begin position="254"/>
        <end position="376"/>
    </location>
</feature>
<dbReference type="InterPro" id="IPR012967">
    <property type="entry name" value="COMT_dimerisation"/>
</dbReference>
<keyword evidence="1" id="KW-0489">Methyltransferase</keyword>
<dbReference type="InterPro" id="IPR001077">
    <property type="entry name" value="COMT_C"/>
</dbReference>
<dbReference type="SUPFAM" id="SSF53335">
    <property type="entry name" value="S-adenosyl-L-methionine-dependent methyltransferases"/>
    <property type="match status" value="1"/>
</dbReference>
<dbReference type="Gene3D" id="3.40.50.150">
    <property type="entry name" value="Vaccinia Virus protein VP39"/>
    <property type="match status" value="1"/>
</dbReference>
<proteinExistence type="predicted"/>
<dbReference type="Pfam" id="PF08100">
    <property type="entry name" value="Dimerisation"/>
    <property type="match status" value="1"/>
</dbReference>
<dbReference type="GO" id="GO:0032259">
    <property type="term" value="P:methylation"/>
    <property type="evidence" value="ECO:0007669"/>
    <property type="project" value="UniProtKB-KW"/>
</dbReference>
<keyword evidence="2" id="KW-0808">Transferase</keyword>
<organism evidence="6 7">
    <name type="scientific">Panaeolus cyanescens</name>
    <dbReference type="NCBI Taxonomy" id="181874"/>
    <lineage>
        <taxon>Eukaryota</taxon>
        <taxon>Fungi</taxon>
        <taxon>Dikarya</taxon>
        <taxon>Basidiomycota</taxon>
        <taxon>Agaricomycotina</taxon>
        <taxon>Agaricomycetes</taxon>
        <taxon>Agaricomycetidae</taxon>
        <taxon>Agaricales</taxon>
        <taxon>Agaricineae</taxon>
        <taxon>Galeropsidaceae</taxon>
        <taxon>Panaeolus</taxon>
    </lineage>
</organism>
<dbReference type="InterPro" id="IPR016461">
    <property type="entry name" value="COMT-like"/>
</dbReference>
<evidence type="ECO:0000256" key="2">
    <source>
        <dbReference type="ARBA" id="ARBA00022679"/>
    </source>
</evidence>
<dbReference type="Proteomes" id="UP000284842">
    <property type="component" value="Unassembled WGS sequence"/>
</dbReference>
<dbReference type="InterPro" id="IPR036390">
    <property type="entry name" value="WH_DNA-bd_sf"/>
</dbReference>
<keyword evidence="3" id="KW-0949">S-adenosyl-L-methionine</keyword>
<evidence type="ECO:0000313" key="6">
    <source>
        <dbReference type="EMBL" id="PPR01329.1"/>
    </source>
</evidence>
<dbReference type="Gene3D" id="1.10.10.10">
    <property type="entry name" value="Winged helix-like DNA-binding domain superfamily/Winged helix DNA-binding domain"/>
    <property type="match status" value="1"/>
</dbReference>
<dbReference type="PANTHER" id="PTHR43712">
    <property type="entry name" value="PUTATIVE (AFU_ORTHOLOGUE AFUA_4G14580)-RELATED"/>
    <property type="match status" value="1"/>
</dbReference>
<dbReference type="InterPro" id="IPR036388">
    <property type="entry name" value="WH-like_DNA-bd_sf"/>
</dbReference>
<accession>A0A409YE78</accession>
<evidence type="ECO:0000259" key="4">
    <source>
        <dbReference type="Pfam" id="PF00891"/>
    </source>
</evidence>
<reference evidence="6 7" key="1">
    <citation type="journal article" date="2018" name="Evol. Lett.">
        <title>Horizontal gene cluster transfer increased hallucinogenic mushroom diversity.</title>
        <authorList>
            <person name="Reynolds H.T."/>
            <person name="Vijayakumar V."/>
            <person name="Gluck-Thaler E."/>
            <person name="Korotkin H.B."/>
            <person name="Matheny P.B."/>
            <person name="Slot J.C."/>
        </authorList>
    </citation>
    <scope>NUCLEOTIDE SEQUENCE [LARGE SCALE GENOMIC DNA]</scope>
    <source>
        <strain evidence="6 7">2629</strain>
    </source>
</reference>
<sequence>MSQSTNSPAVVAARLTELLKTLEGSAAELRKYLKTQSQDKKLKVDHPFAFFGDAQASNHASRIKIACERLDTLVTPPHNVIVERAGLFYRSTALDICLKHNVADHIRDLDKDGKGVPIEELGAAAKLDADLLGRLLRVLSTKGTFQEVEKGVFKNTLASSVMINDPEYNAIMDLWITDNGVGAPKLGNFAEELYRARISGSGSKTPSPFAMATGNEWYDYLPLNPDRAKNFNLAMRGQARGESTFSLPYVFPFADYDFSALPKGSMFVDVGGGVGTIAEILLLAYPNLKIVLQDMESVVKSATENPTANIKRFMDEGRLIFQVQDFFSDQPKYLDGAVFMLSNVLHNHRDANAVKLLKALRRSNPSRLLIVDRVLGPFFPTEATTPEGEQEIHNNMRASWEGVGTIHGVHVPPRSQVVPAQYDMVMATMFGAKTRRLEEWISLLEESGFSLLSLSPLRASSGQTVIEAVVRLN</sequence>
<name>A0A409YE78_9AGAR</name>
<gene>
    <name evidence="6" type="ORF">CVT24_006331</name>
</gene>
<evidence type="ECO:0000256" key="1">
    <source>
        <dbReference type="ARBA" id="ARBA00022603"/>
    </source>
</evidence>
<dbReference type="Pfam" id="PF00891">
    <property type="entry name" value="Methyltransf_2"/>
    <property type="match status" value="1"/>
</dbReference>
<dbReference type="PANTHER" id="PTHR43712:SF2">
    <property type="entry name" value="O-METHYLTRANSFERASE CICE"/>
    <property type="match status" value="1"/>
</dbReference>
<dbReference type="STRING" id="181874.A0A409YE78"/>
<dbReference type="EMBL" id="NHTK01001255">
    <property type="protein sequence ID" value="PPR01329.1"/>
    <property type="molecule type" value="Genomic_DNA"/>
</dbReference>
<dbReference type="AlphaFoldDB" id="A0A409YE78"/>
<comment type="caution">
    <text evidence="6">The sequence shown here is derived from an EMBL/GenBank/DDBJ whole genome shotgun (WGS) entry which is preliminary data.</text>
</comment>
<dbReference type="OrthoDB" id="1606438at2759"/>
<keyword evidence="7" id="KW-1185">Reference proteome</keyword>